<dbReference type="PANTHER" id="PTHR30146:SF109">
    <property type="entry name" value="HTH-TYPE TRANSCRIPTIONAL REGULATOR GALS"/>
    <property type="match status" value="1"/>
</dbReference>
<sequence>MTTIKDLAQYAGVSVTTVSRALNGYYDVKEETRRKIIQAAKELNYRPNVLARSLVTKKSRSIGVILSEINRAGAKDALAFEILCGINDRASELNYEIMLFSTNPKKQITKSYGDLCKERNVDGAIISGLRVNDPYLQEVTNDTNFPCVLIDIPASGSNLGHVTTDNVAGAERAVAHLIEQGHRHIAMINGHNDAAVSQERLAGYRAALEKHGLPFRPELVLNGGFSEEGGCDAMYRIMLHYPEVTAVFSASDLMVLGALRAVERSGRKVPDTFSIVGYDDIAIASYCSPKLTTVRQDKYEMGYQAAQLLIDLLEDRNVNHKIVLQNELMIRESTAPLGLAASK</sequence>
<dbReference type="PRINTS" id="PR00036">
    <property type="entry name" value="HTHLACI"/>
</dbReference>
<organism evidence="5 6">
    <name type="scientific">Paenibacillus lycopersici</name>
    <dbReference type="NCBI Taxonomy" id="2704462"/>
    <lineage>
        <taxon>Bacteria</taxon>
        <taxon>Bacillati</taxon>
        <taxon>Bacillota</taxon>
        <taxon>Bacilli</taxon>
        <taxon>Bacillales</taxon>
        <taxon>Paenibacillaceae</taxon>
        <taxon>Paenibacillus</taxon>
    </lineage>
</organism>
<feature type="domain" description="HTH lacI-type" evidence="4">
    <location>
        <begin position="2"/>
        <end position="56"/>
    </location>
</feature>
<dbReference type="InterPro" id="IPR010982">
    <property type="entry name" value="Lambda_DNA-bd_dom_sf"/>
</dbReference>
<gene>
    <name evidence="5" type="ORF">GXP70_25460</name>
</gene>
<dbReference type="RefSeq" id="WP_162359411.1">
    <property type="nucleotide sequence ID" value="NZ_CP048209.1"/>
</dbReference>
<evidence type="ECO:0000313" key="6">
    <source>
        <dbReference type="Proteomes" id="UP000476064"/>
    </source>
</evidence>
<dbReference type="AlphaFoldDB" id="A0A6C0G4V5"/>
<keyword evidence="6" id="KW-1185">Reference proteome</keyword>
<protein>
    <submittedName>
        <fullName evidence="5">LacI family transcriptional regulator</fullName>
    </submittedName>
</protein>
<name>A0A6C0G4V5_9BACL</name>
<dbReference type="GO" id="GO:0000976">
    <property type="term" value="F:transcription cis-regulatory region binding"/>
    <property type="evidence" value="ECO:0007669"/>
    <property type="project" value="TreeGrafter"/>
</dbReference>
<dbReference type="PROSITE" id="PS00356">
    <property type="entry name" value="HTH_LACI_1"/>
    <property type="match status" value="1"/>
</dbReference>
<evidence type="ECO:0000256" key="2">
    <source>
        <dbReference type="ARBA" id="ARBA00023125"/>
    </source>
</evidence>
<keyword evidence="3" id="KW-0804">Transcription</keyword>
<reference evidence="5 6" key="1">
    <citation type="submission" date="2020-01" db="EMBL/GenBank/DDBJ databases">
        <title>Paenibacillus sp. nov., isolated from tomato rhizosphere.</title>
        <authorList>
            <person name="Weon H.-Y."/>
            <person name="Lee S.A."/>
        </authorList>
    </citation>
    <scope>NUCLEOTIDE SEQUENCE [LARGE SCALE GENOMIC DNA]</scope>
    <source>
        <strain evidence="5 6">12200R-189</strain>
    </source>
</reference>
<dbReference type="EMBL" id="CP048209">
    <property type="protein sequence ID" value="QHT62981.1"/>
    <property type="molecule type" value="Genomic_DNA"/>
</dbReference>
<dbReference type="Pfam" id="PF13377">
    <property type="entry name" value="Peripla_BP_3"/>
    <property type="match status" value="1"/>
</dbReference>
<dbReference type="InterPro" id="IPR046335">
    <property type="entry name" value="LacI/GalR-like_sensor"/>
</dbReference>
<keyword evidence="2" id="KW-0238">DNA-binding</keyword>
<dbReference type="Pfam" id="PF00356">
    <property type="entry name" value="LacI"/>
    <property type="match status" value="1"/>
</dbReference>
<dbReference type="SUPFAM" id="SSF53822">
    <property type="entry name" value="Periplasmic binding protein-like I"/>
    <property type="match status" value="1"/>
</dbReference>
<dbReference type="CDD" id="cd01392">
    <property type="entry name" value="HTH_LacI"/>
    <property type="match status" value="1"/>
</dbReference>
<dbReference type="Gene3D" id="1.10.260.40">
    <property type="entry name" value="lambda repressor-like DNA-binding domains"/>
    <property type="match status" value="1"/>
</dbReference>
<dbReference type="Gene3D" id="3.40.50.2300">
    <property type="match status" value="2"/>
</dbReference>
<keyword evidence="1" id="KW-0805">Transcription regulation</keyword>
<accession>A0A6C0G4V5</accession>
<dbReference type="SUPFAM" id="SSF47413">
    <property type="entry name" value="lambda repressor-like DNA-binding domains"/>
    <property type="match status" value="1"/>
</dbReference>
<dbReference type="SMART" id="SM00354">
    <property type="entry name" value="HTH_LACI"/>
    <property type="match status" value="1"/>
</dbReference>
<dbReference type="InterPro" id="IPR000843">
    <property type="entry name" value="HTH_LacI"/>
</dbReference>
<evidence type="ECO:0000313" key="5">
    <source>
        <dbReference type="EMBL" id="QHT62981.1"/>
    </source>
</evidence>
<evidence type="ECO:0000256" key="3">
    <source>
        <dbReference type="ARBA" id="ARBA00023163"/>
    </source>
</evidence>
<dbReference type="KEGG" id="plyc:GXP70_25460"/>
<evidence type="ECO:0000256" key="1">
    <source>
        <dbReference type="ARBA" id="ARBA00023015"/>
    </source>
</evidence>
<dbReference type="PANTHER" id="PTHR30146">
    <property type="entry name" value="LACI-RELATED TRANSCRIPTIONAL REPRESSOR"/>
    <property type="match status" value="1"/>
</dbReference>
<evidence type="ECO:0000259" key="4">
    <source>
        <dbReference type="PROSITE" id="PS50932"/>
    </source>
</evidence>
<dbReference type="InterPro" id="IPR028082">
    <property type="entry name" value="Peripla_BP_I"/>
</dbReference>
<dbReference type="PROSITE" id="PS50932">
    <property type="entry name" value="HTH_LACI_2"/>
    <property type="match status" value="1"/>
</dbReference>
<proteinExistence type="predicted"/>
<dbReference type="GO" id="GO:0003700">
    <property type="term" value="F:DNA-binding transcription factor activity"/>
    <property type="evidence" value="ECO:0007669"/>
    <property type="project" value="TreeGrafter"/>
</dbReference>
<dbReference type="Proteomes" id="UP000476064">
    <property type="component" value="Chromosome"/>
</dbReference>
<dbReference type="CDD" id="cd06267">
    <property type="entry name" value="PBP1_LacI_sugar_binding-like"/>
    <property type="match status" value="1"/>
</dbReference>